<keyword evidence="2" id="KW-0812">Transmembrane</keyword>
<keyword evidence="4" id="KW-1185">Reference proteome</keyword>
<feature type="transmembrane region" description="Helical" evidence="2">
    <location>
        <begin position="32"/>
        <end position="61"/>
    </location>
</feature>
<sequence length="134" mass="14740">MGIGIMINANAQEIVDMLVEVITLLLNQHMGLLMILGVGAVVGIFLLLVFGVCFGMCCYACTKRRSKRLCKCCLRLCWVGCGCGDKFNFEEGGDARDEEERYMMGNGKLGGKHSSKTSLNSYNHHDKDGRITPV</sequence>
<evidence type="ECO:0000313" key="3">
    <source>
        <dbReference type="EnsemblMetazoa" id="CLYHEMP001646.2"/>
    </source>
</evidence>
<dbReference type="Proteomes" id="UP000594262">
    <property type="component" value="Unplaced"/>
</dbReference>
<dbReference type="EnsemblMetazoa" id="CLYHEMT001646.2">
    <property type="protein sequence ID" value="CLYHEMP001646.2"/>
    <property type="gene ID" value="CLYHEMG001646"/>
</dbReference>
<dbReference type="AlphaFoldDB" id="A0A7M5UND9"/>
<keyword evidence="2" id="KW-1133">Transmembrane helix</keyword>
<feature type="region of interest" description="Disordered" evidence="1">
    <location>
        <begin position="105"/>
        <end position="134"/>
    </location>
</feature>
<keyword evidence="2" id="KW-0472">Membrane</keyword>
<accession>A0A7M5UND9</accession>
<name>A0A7M5UND9_9CNID</name>
<reference evidence="3" key="1">
    <citation type="submission" date="2021-01" db="UniProtKB">
        <authorList>
            <consortium name="EnsemblMetazoa"/>
        </authorList>
    </citation>
    <scope>IDENTIFICATION</scope>
</reference>
<evidence type="ECO:0000256" key="2">
    <source>
        <dbReference type="SAM" id="Phobius"/>
    </source>
</evidence>
<protein>
    <submittedName>
        <fullName evidence="3">Uncharacterized protein</fullName>
    </submittedName>
</protein>
<organism evidence="3 4">
    <name type="scientific">Clytia hemisphaerica</name>
    <dbReference type="NCBI Taxonomy" id="252671"/>
    <lineage>
        <taxon>Eukaryota</taxon>
        <taxon>Metazoa</taxon>
        <taxon>Cnidaria</taxon>
        <taxon>Hydrozoa</taxon>
        <taxon>Hydroidolina</taxon>
        <taxon>Leptothecata</taxon>
        <taxon>Obeliida</taxon>
        <taxon>Clytiidae</taxon>
        <taxon>Clytia</taxon>
    </lineage>
</organism>
<evidence type="ECO:0000256" key="1">
    <source>
        <dbReference type="SAM" id="MobiDB-lite"/>
    </source>
</evidence>
<proteinExistence type="predicted"/>
<evidence type="ECO:0000313" key="4">
    <source>
        <dbReference type="Proteomes" id="UP000594262"/>
    </source>
</evidence>
<feature type="compositionally biased region" description="Basic and acidic residues" evidence="1">
    <location>
        <begin position="123"/>
        <end position="134"/>
    </location>
</feature>